<dbReference type="AlphaFoldDB" id="A0A7H0G0C0"/>
<evidence type="ECO:0000256" key="2">
    <source>
        <dbReference type="SAM" id="Coils"/>
    </source>
</evidence>
<gene>
    <name evidence="4" type="ORF">H8B22_05880</name>
</gene>
<dbReference type="PROSITE" id="PS50937">
    <property type="entry name" value="HTH_MERR_2"/>
    <property type="match status" value="1"/>
</dbReference>
<dbReference type="GO" id="GO:0003700">
    <property type="term" value="F:DNA-binding transcription factor activity"/>
    <property type="evidence" value="ECO:0007669"/>
    <property type="project" value="InterPro"/>
</dbReference>
<proteinExistence type="predicted"/>
<accession>A0A7H0G0C0</accession>
<evidence type="ECO:0000313" key="4">
    <source>
        <dbReference type="EMBL" id="QNP41736.1"/>
    </source>
</evidence>
<dbReference type="InterPro" id="IPR000551">
    <property type="entry name" value="MerR-type_HTH_dom"/>
</dbReference>
<dbReference type="GO" id="GO:0003677">
    <property type="term" value="F:DNA binding"/>
    <property type="evidence" value="ECO:0007669"/>
    <property type="project" value="UniProtKB-KW"/>
</dbReference>
<keyword evidence="5" id="KW-1185">Reference proteome</keyword>
<name>A0A7H0G0C0_9GAMM</name>
<dbReference type="Proteomes" id="UP000516018">
    <property type="component" value="Chromosome"/>
</dbReference>
<dbReference type="KEGG" id="lsx:H8B22_05880"/>
<dbReference type="PRINTS" id="PR00040">
    <property type="entry name" value="HTHMERR"/>
</dbReference>
<evidence type="ECO:0000256" key="1">
    <source>
        <dbReference type="ARBA" id="ARBA00023125"/>
    </source>
</evidence>
<dbReference type="InterPro" id="IPR009061">
    <property type="entry name" value="DNA-bd_dom_put_sf"/>
</dbReference>
<protein>
    <submittedName>
        <fullName evidence="4">Heavy metal-responsive transcriptional regulator</fullName>
    </submittedName>
</protein>
<sequence length="132" mass="14468">MKIGELAHRAGVGIDTVRYYEKEGLLPRAQRLASGYRVYDPQDLRRLQFVRRAKALGFTLPEIRDLLALSAHRDDDMASMKAAATEKLADVQAKIAELTRIREGLETLVASCPGHGALGQCPILNALAEDAP</sequence>
<dbReference type="Gene3D" id="1.10.1660.10">
    <property type="match status" value="1"/>
</dbReference>
<dbReference type="PANTHER" id="PTHR30204:SF92">
    <property type="entry name" value="HTH-TYPE TRANSCRIPTIONAL REGULATOR ZNTR"/>
    <property type="match status" value="1"/>
</dbReference>
<dbReference type="Pfam" id="PF13411">
    <property type="entry name" value="MerR_1"/>
    <property type="match status" value="1"/>
</dbReference>
<dbReference type="SUPFAM" id="SSF46955">
    <property type="entry name" value="Putative DNA-binding domain"/>
    <property type="match status" value="1"/>
</dbReference>
<organism evidence="4 5">
    <name type="scientific">Agrilutibacter terrestris</name>
    <dbReference type="NCBI Taxonomy" id="2865112"/>
    <lineage>
        <taxon>Bacteria</taxon>
        <taxon>Pseudomonadati</taxon>
        <taxon>Pseudomonadota</taxon>
        <taxon>Gammaproteobacteria</taxon>
        <taxon>Lysobacterales</taxon>
        <taxon>Lysobacteraceae</taxon>
        <taxon>Agrilutibacter</taxon>
    </lineage>
</organism>
<keyword evidence="1" id="KW-0238">DNA-binding</keyword>
<feature type="domain" description="HTH merR-type" evidence="3">
    <location>
        <begin position="1"/>
        <end position="69"/>
    </location>
</feature>
<dbReference type="RefSeq" id="WP_187713172.1">
    <property type="nucleotide sequence ID" value="NZ_CP060820.1"/>
</dbReference>
<dbReference type="PANTHER" id="PTHR30204">
    <property type="entry name" value="REDOX-CYCLING DRUG-SENSING TRANSCRIPTIONAL ACTIVATOR SOXR"/>
    <property type="match status" value="1"/>
</dbReference>
<evidence type="ECO:0000313" key="5">
    <source>
        <dbReference type="Proteomes" id="UP000516018"/>
    </source>
</evidence>
<evidence type="ECO:0000259" key="3">
    <source>
        <dbReference type="PROSITE" id="PS50937"/>
    </source>
</evidence>
<feature type="coiled-coil region" evidence="2">
    <location>
        <begin position="81"/>
        <end position="108"/>
    </location>
</feature>
<dbReference type="EMBL" id="CP060820">
    <property type="protein sequence ID" value="QNP41736.1"/>
    <property type="molecule type" value="Genomic_DNA"/>
</dbReference>
<reference evidence="4 5" key="1">
    <citation type="submission" date="2020-08" db="EMBL/GenBank/DDBJ databases">
        <title>Lysobacter sp. II4 sp. nov., isolated from soil.</title>
        <authorList>
            <person name="Woo C.Y."/>
            <person name="Kim J."/>
        </authorList>
    </citation>
    <scope>NUCLEOTIDE SEQUENCE [LARGE SCALE GENOMIC DNA]</scope>
    <source>
        <strain evidence="4 5">II4</strain>
    </source>
</reference>
<dbReference type="InterPro" id="IPR047057">
    <property type="entry name" value="MerR_fam"/>
</dbReference>
<dbReference type="CDD" id="cd04770">
    <property type="entry name" value="HTH_HMRTR"/>
    <property type="match status" value="1"/>
</dbReference>
<dbReference type="SMART" id="SM00422">
    <property type="entry name" value="HTH_MERR"/>
    <property type="match status" value="1"/>
</dbReference>
<keyword evidence="2" id="KW-0175">Coiled coil</keyword>